<dbReference type="AlphaFoldDB" id="A0A7C4D546"/>
<dbReference type="PANTHER" id="PTHR39965:SF1">
    <property type="entry name" value="CRISPR SYSTEM CMR SUBUNIT CMR6"/>
    <property type="match status" value="1"/>
</dbReference>
<sequence length="330" mass="36259">MKGPRPSPTAGRAERERARVEGEEQRRFKVPKKLLGELRELPKLNVDTNFLSYVVMIGFGILLEGDDDRAADKRVLLEMLCSVLSQFSFSQVQKHLERVREALLLNGYSLKVCRMVTTTRTVVGAGGSFGKVPFELGLSFDPILNVPYIPASALKGAFRHALEELRGKDLARLLFGEEGEVGVVGVTDAYPVGVLRELQSRSGGGAAVRLLEPDVLSPHYPETKKLETELDVEPKPVVFAAIAPGVVFEFYLYYNRGLRAKLGGRVADASSELNSKKHIFEGDLAAASNVTVDVLPSLDLAVLYALSRGVGAKTSIGYSRFEFLEYRTVR</sequence>
<dbReference type="InterPro" id="IPR010172">
    <property type="entry name" value="CRISPR-assoc_prot_TM1791"/>
</dbReference>
<dbReference type="EMBL" id="DTBQ01000124">
    <property type="protein sequence ID" value="HGM46993.1"/>
    <property type="molecule type" value="Genomic_DNA"/>
</dbReference>
<proteinExistence type="predicted"/>
<feature type="compositionally biased region" description="Basic and acidic residues" evidence="2">
    <location>
        <begin position="12"/>
        <end position="24"/>
    </location>
</feature>
<dbReference type="GO" id="GO:0051607">
    <property type="term" value="P:defense response to virus"/>
    <property type="evidence" value="ECO:0007669"/>
    <property type="project" value="UniProtKB-KW"/>
</dbReference>
<evidence type="ECO:0000313" key="4">
    <source>
        <dbReference type="EMBL" id="HGM46993.1"/>
    </source>
</evidence>
<name>A0A7C4D546_THEPE</name>
<evidence type="ECO:0000256" key="2">
    <source>
        <dbReference type="SAM" id="MobiDB-lite"/>
    </source>
</evidence>
<dbReference type="PANTHER" id="PTHR39965">
    <property type="entry name" value="CRISPR SYSTEM CMR SUBUNIT CMR6"/>
    <property type="match status" value="1"/>
</dbReference>
<evidence type="ECO:0000256" key="1">
    <source>
        <dbReference type="ARBA" id="ARBA00023118"/>
    </source>
</evidence>
<gene>
    <name evidence="4" type="ORF">ENU21_04505</name>
</gene>
<evidence type="ECO:0000259" key="3">
    <source>
        <dbReference type="Pfam" id="PF03787"/>
    </source>
</evidence>
<keyword evidence="1" id="KW-0051">Antiviral defense</keyword>
<feature type="region of interest" description="Disordered" evidence="2">
    <location>
        <begin position="1"/>
        <end position="24"/>
    </location>
</feature>
<organism evidence="4">
    <name type="scientific">Thermofilum pendens</name>
    <dbReference type="NCBI Taxonomy" id="2269"/>
    <lineage>
        <taxon>Archaea</taxon>
        <taxon>Thermoproteota</taxon>
        <taxon>Thermoprotei</taxon>
        <taxon>Thermofilales</taxon>
        <taxon>Thermofilaceae</taxon>
        <taxon>Thermofilum</taxon>
    </lineage>
</organism>
<dbReference type="InterPro" id="IPR005537">
    <property type="entry name" value="RAMP_III_fam"/>
</dbReference>
<feature type="domain" description="CRISPR type III-associated protein" evidence="3">
    <location>
        <begin position="116"/>
        <end position="322"/>
    </location>
</feature>
<reference evidence="4" key="1">
    <citation type="journal article" date="2020" name="mSystems">
        <title>Genome- and Community-Level Interaction Insights into Carbon Utilization and Element Cycling Functions of Hydrothermarchaeota in Hydrothermal Sediment.</title>
        <authorList>
            <person name="Zhou Z."/>
            <person name="Liu Y."/>
            <person name="Xu W."/>
            <person name="Pan J."/>
            <person name="Luo Z.H."/>
            <person name="Li M."/>
        </authorList>
    </citation>
    <scope>NUCLEOTIDE SEQUENCE</scope>
    <source>
        <strain evidence="4">SpSt-649</strain>
    </source>
</reference>
<dbReference type="Pfam" id="PF03787">
    <property type="entry name" value="RAMPs"/>
    <property type="match status" value="1"/>
</dbReference>
<protein>
    <recommendedName>
        <fullName evidence="3">CRISPR type III-associated protein domain-containing protein</fullName>
    </recommendedName>
</protein>
<accession>A0A7C4D546</accession>
<comment type="caution">
    <text evidence="4">The sequence shown here is derived from an EMBL/GenBank/DDBJ whole genome shotgun (WGS) entry which is preliminary data.</text>
</comment>